<gene>
    <name evidence="2" type="ORF">GTZ99_11490</name>
</gene>
<dbReference type="EMBL" id="JAAAPO010000004">
    <property type="protein sequence ID" value="NBC37181.1"/>
    <property type="molecule type" value="Genomic_DNA"/>
</dbReference>
<dbReference type="Gene3D" id="2.40.50.100">
    <property type="match status" value="1"/>
</dbReference>
<dbReference type="Gene3D" id="2.40.420.20">
    <property type="match status" value="1"/>
</dbReference>
<dbReference type="SUPFAM" id="SSF111369">
    <property type="entry name" value="HlyD-like secretion proteins"/>
    <property type="match status" value="1"/>
</dbReference>
<reference evidence="3" key="1">
    <citation type="submission" date="2020-01" db="EMBL/GenBank/DDBJ databases">
        <title>Sphingomonas sp. strain CSW-10.</title>
        <authorList>
            <person name="Chen W.-M."/>
        </authorList>
    </citation>
    <scope>NUCLEOTIDE SEQUENCE [LARGE SCALE GENOMIC DNA]</scope>
    <source>
        <strain evidence="3">FSY-8</strain>
    </source>
</reference>
<evidence type="ECO:0000256" key="1">
    <source>
        <dbReference type="ARBA" id="ARBA00009477"/>
    </source>
</evidence>
<accession>A0ABW9XF86</accession>
<comment type="caution">
    <text evidence="2">The sequence shown here is derived from an EMBL/GenBank/DDBJ whole genome shotgun (WGS) entry which is preliminary data.</text>
</comment>
<evidence type="ECO:0000313" key="2">
    <source>
        <dbReference type="EMBL" id="NBC37181.1"/>
    </source>
</evidence>
<sequence length="336" mass="33888">MQAKAWLIAIMAASLQGCGQDKPAPEAAPTATGPRLTIAASETPDWQSVSAQVTTQDQAQVLARIPGLLSTLSVRAGDMVRKGQVIGRITDSQLAYQSAAYGAQAAAAQAQAMQARAELDRVKFLAANGVYAKARLEQAEAGASAASAQTQAARAQQASVRAMAGQGAVVAPADGRVLRADVPAGSPVAPGMVVAVITSGPMVLRLDLPEALAAKIRPGARVRVDGMAGEGGVTRIYPAVTAGQVSADVAMAGLDASLIGRRLGAQLAVGTHRGIIVPRAFILTRYGLDYALMAGKSGAVTQVPVQTAPADDGRVEILSGVAAGDVLVGAGTGAGR</sequence>
<evidence type="ECO:0000313" key="3">
    <source>
        <dbReference type="Proteomes" id="UP000753724"/>
    </source>
</evidence>
<dbReference type="PROSITE" id="PS51257">
    <property type="entry name" value="PROKAR_LIPOPROTEIN"/>
    <property type="match status" value="1"/>
</dbReference>
<dbReference type="NCBIfam" id="TIGR01730">
    <property type="entry name" value="RND_mfp"/>
    <property type="match status" value="1"/>
</dbReference>
<dbReference type="Gene3D" id="2.40.30.170">
    <property type="match status" value="1"/>
</dbReference>
<organism evidence="2 3">
    <name type="scientific">Novosphingobium ovatum</name>
    <dbReference type="NCBI Taxonomy" id="1908523"/>
    <lineage>
        <taxon>Bacteria</taxon>
        <taxon>Pseudomonadati</taxon>
        <taxon>Pseudomonadota</taxon>
        <taxon>Alphaproteobacteria</taxon>
        <taxon>Sphingomonadales</taxon>
        <taxon>Sphingomonadaceae</taxon>
        <taxon>Novosphingobium</taxon>
    </lineage>
</organism>
<proteinExistence type="inferred from homology"/>
<dbReference type="PANTHER" id="PTHR30469:SF38">
    <property type="entry name" value="HLYD FAMILY SECRETION PROTEIN"/>
    <property type="match status" value="1"/>
</dbReference>
<keyword evidence="3" id="KW-1185">Reference proteome</keyword>
<name>A0ABW9XF86_9SPHN</name>
<dbReference type="Proteomes" id="UP000753724">
    <property type="component" value="Unassembled WGS sequence"/>
</dbReference>
<dbReference type="InterPro" id="IPR006143">
    <property type="entry name" value="RND_pump_MFP"/>
</dbReference>
<comment type="similarity">
    <text evidence="1">Belongs to the membrane fusion protein (MFP) (TC 8.A.1) family.</text>
</comment>
<dbReference type="PANTHER" id="PTHR30469">
    <property type="entry name" value="MULTIDRUG RESISTANCE PROTEIN MDTA"/>
    <property type="match status" value="1"/>
</dbReference>
<dbReference type="Gene3D" id="1.10.287.470">
    <property type="entry name" value="Helix hairpin bin"/>
    <property type="match status" value="1"/>
</dbReference>
<protein>
    <submittedName>
        <fullName evidence="2">Efflux RND transporter periplasmic adaptor subunit</fullName>
    </submittedName>
</protein>